<reference evidence="3" key="2">
    <citation type="submission" date="2021-02" db="EMBL/GenBank/DDBJ databases">
        <authorList>
            <person name="Dover N."/>
            <person name="Barash J.R."/>
            <person name="Bell J.M."/>
            <person name="Sylvester M.D."/>
            <person name="Arnon S."/>
        </authorList>
    </citation>
    <scope>NUCLEOTIDE SEQUENCE</scope>
    <source>
        <strain evidence="3">IBCA10-7060</strain>
    </source>
</reference>
<evidence type="ECO:0000313" key="3">
    <source>
        <dbReference type="EMBL" id="QRI54091.1"/>
    </source>
</evidence>
<name>A0ABD7CLV3_CLOBO</name>
<keyword evidence="1" id="KW-0732">Signal</keyword>
<dbReference type="RefSeq" id="WP_047403494.1">
    <property type="nucleotide sequence ID" value="NZ_CP069280.1"/>
</dbReference>
<reference evidence="3 4" key="1">
    <citation type="journal article" date="2014" name="J. Infect. Dis.">
        <title>Molecular characterization of a novel botulinum neurotoxin type H gene.</title>
        <authorList>
            <person name="Dover N."/>
            <person name="Barash J.R."/>
            <person name="Hill K.K."/>
            <person name="Xie G."/>
            <person name="Arnon S.S."/>
        </authorList>
    </citation>
    <scope>NUCLEOTIDE SEQUENCE [LARGE SCALE GENOMIC DNA]</scope>
    <source>
        <strain evidence="3 4">IBCA10-7060</strain>
    </source>
</reference>
<dbReference type="EMBL" id="CP069280">
    <property type="protein sequence ID" value="QRI54091.1"/>
    <property type="molecule type" value="Genomic_DNA"/>
</dbReference>
<proteinExistence type="predicted"/>
<dbReference type="EMBL" id="CP069280">
    <property type="protein sequence ID" value="QRI52247.1"/>
    <property type="molecule type" value="Genomic_DNA"/>
</dbReference>
<evidence type="ECO:0000313" key="4">
    <source>
        <dbReference type="Proteomes" id="UP000663464"/>
    </source>
</evidence>
<organism evidence="3 4">
    <name type="scientific">Clostridium botulinum</name>
    <dbReference type="NCBI Taxonomy" id="1491"/>
    <lineage>
        <taxon>Bacteria</taxon>
        <taxon>Bacillati</taxon>
        <taxon>Bacillota</taxon>
        <taxon>Clostridia</taxon>
        <taxon>Eubacteriales</taxon>
        <taxon>Clostridiaceae</taxon>
        <taxon>Clostridium</taxon>
    </lineage>
</organism>
<protein>
    <submittedName>
        <fullName evidence="3">Uncharacterized protein</fullName>
    </submittedName>
</protein>
<feature type="signal peptide" evidence="1">
    <location>
        <begin position="1"/>
        <end position="25"/>
    </location>
</feature>
<gene>
    <name evidence="3" type="ORF">JQS73_02940</name>
    <name evidence="2" type="ORF">JQS73_12480</name>
</gene>
<feature type="chain" id="PRO_5044727353" evidence="1">
    <location>
        <begin position="26"/>
        <end position="103"/>
    </location>
</feature>
<dbReference type="Proteomes" id="UP000663464">
    <property type="component" value="Chromosome"/>
</dbReference>
<evidence type="ECO:0000313" key="2">
    <source>
        <dbReference type="EMBL" id="QRI52247.1"/>
    </source>
</evidence>
<accession>A0ABD7CLV3</accession>
<sequence length="103" mass="11298">MIKKIAMICSMVCLILISSNTNVSAYVSPNQPSSSFRGGKLWSTGEPYVNMRDSRGNILGKLPCGGKYYFDKVESGKAYTWIGDTRVTVDVRYLSTKAVGSCK</sequence>
<dbReference type="AlphaFoldDB" id="A0ABD7CLV3"/>
<evidence type="ECO:0000256" key="1">
    <source>
        <dbReference type="SAM" id="SignalP"/>
    </source>
</evidence>